<evidence type="ECO:0000256" key="1">
    <source>
        <dbReference type="SAM" id="Phobius"/>
    </source>
</evidence>
<keyword evidence="1" id="KW-0472">Membrane</keyword>
<feature type="transmembrane region" description="Helical" evidence="1">
    <location>
        <begin position="330"/>
        <end position="349"/>
    </location>
</feature>
<feature type="domain" description="SSD" evidence="2">
    <location>
        <begin position="354"/>
        <end position="485"/>
    </location>
</feature>
<feature type="transmembrane region" description="Helical" evidence="1">
    <location>
        <begin position="880"/>
        <end position="900"/>
    </location>
</feature>
<evidence type="ECO:0000313" key="3">
    <source>
        <dbReference type="EMBL" id="RED77540.1"/>
    </source>
</evidence>
<dbReference type="InterPro" id="IPR001036">
    <property type="entry name" value="Acrflvin-R"/>
</dbReference>
<sequence length="1034" mass="111932">MKAIIDFSMNKVAAMVIMIVIVFGAGAYSGSSLKVENMPEFSFPFVAISTTYQASPQDVMSQVTKPIEDKIANVPGLRMLSSTSSDSFSSILLQFNEKVDIDKTKQDLESLVQDVNLPQSASRPKVSTFGMSSEPVYYMAMYATDSMSQTELDQLFEKEMKPRFDAIGGIDHMDAIGARKSSLDIQLDAGALAAYQLSPSEVNASIQAAVANGSVGVVKFNGNTQMTRVTGKLNSLYELKNLEIATATGTTVQLKDISKIEAVNESNFIARLDDKPAIGIHLYKTADTNAVEFSDAVQALIREWEQTNPEVTFKTLYDSASEVKGSIKGLIKEGAMGIVLAALMILFFLRNLRMTLIVVVSIPLSILLTLVMMKYMNITLNIMSLGGMFIAVGRVVDDSIVVIESIYANLQKAQKRNESVIILAVKQVAMAISSSTLVTVGVFLPIGLVTGFIGALFRPFAITVSIALLASLLVSLTVIPMLAKLMVLNNVKSTDAKEHDGGKMERWYEKTLVWSLKHKVVTLLLSGFLLIVTIVGTIPFLPMGLLPYSPPPKQMNYSIQLPNDTTFASTDLQARQIEALLKDAKNESGGPQFTFVEALVGYAGDAQERVPSYLQIITEVDADADTKAVQDRYQKLILAQLPKGTEVMPGSFSEGSSGPSGPDFTYVIFGDDQKTLAQVAEQIKGKMKPFSELKEIKDNLGDGKKEVQITVDPNKARQFGLDVPRIQGLTAEWIGRSPLGDVRLDNTLYQAAVELAPQDKNSLQQLGQMPIRTANGSVVYLNEVAHLEEVDSPTAFQRESQKLMVSLTAKIDSADKATVTNAVLSAIQEVEFPSGVTNTIRGTNIDMMEGFSQMFVAMGVAVAIVYLIMVLCFGNAGTPFAILFSLPLAVIGGLLGLVVAGESLNMTSMIGFLMLIGIVVTNAIVLLDRAQQLRKEGYMVRPALIEAGKVRLRPIIMTAGATIAAMVPLTLGLTKGLLISKSLAVVVIGGLITSTILTLVVVPIVYEMIESFKARMSRLFNRKGKVSSGQELNV</sequence>
<feature type="transmembrane region" description="Helical" evidence="1">
    <location>
        <begin position="356"/>
        <end position="376"/>
    </location>
</feature>
<feature type="transmembrane region" description="Helical" evidence="1">
    <location>
        <begin position="382"/>
        <end position="407"/>
    </location>
</feature>
<dbReference type="RefSeq" id="WP_181917673.1">
    <property type="nucleotide sequence ID" value="NZ_QRDZ01000009.1"/>
</dbReference>
<feature type="transmembrane region" description="Helical" evidence="1">
    <location>
        <begin position="950"/>
        <end position="971"/>
    </location>
</feature>
<evidence type="ECO:0000313" key="4">
    <source>
        <dbReference type="Proteomes" id="UP000256977"/>
    </source>
</evidence>
<feature type="transmembrane region" description="Helical" evidence="1">
    <location>
        <begin position="520"/>
        <end position="541"/>
    </location>
</feature>
<dbReference type="PANTHER" id="PTHR32063:SF0">
    <property type="entry name" value="SWARMING MOTILITY PROTEIN SWRC"/>
    <property type="match status" value="1"/>
</dbReference>
<dbReference type="Pfam" id="PF00873">
    <property type="entry name" value="ACR_tran"/>
    <property type="match status" value="1"/>
</dbReference>
<feature type="transmembrane region" description="Helical" evidence="1">
    <location>
        <begin position="460"/>
        <end position="483"/>
    </location>
</feature>
<keyword evidence="1" id="KW-1133">Transmembrane helix</keyword>
<dbReference type="Gene3D" id="3.30.70.1440">
    <property type="entry name" value="Multidrug efflux transporter AcrB pore domain"/>
    <property type="match status" value="1"/>
</dbReference>
<feature type="transmembrane region" description="Helical" evidence="1">
    <location>
        <begin position="906"/>
        <end position="929"/>
    </location>
</feature>
<feature type="transmembrane region" description="Helical" evidence="1">
    <location>
        <begin position="983"/>
        <end position="1006"/>
    </location>
</feature>
<dbReference type="PANTHER" id="PTHR32063">
    <property type="match status" value="1"/>
</dbReference>
<dbReference type="Gene3D" id="3.30.70.1430">
    <property type="entry name" value="Multidrug efflux transporter AcrB pore domain"/>
    <property type="match status" value="2"/>
</dbReference>
<dbReference type="PRINTS" id="PR00702">
    <property type="entry name" value="ACRIFLAVINRP"/>
</dbReference>
<dbReference type="InterPro" id="IPR000731">
    <property type="entry name" value="SSD"/>
</dbReference>
<dbReference type="SUPFAM" id="SSF82866">
    <property type="entry name" value="Multidrug efflux transporter AcrB transmembrane domain"/>
    <property type="match status" value="2"/>
</dbReference>
<dbReference type="GO" id="GO:0042910">
    <property type="term" value="F:xenobiotic transmembrane transporter activity"/>
    <property type="evidence" value="ECO:0007669"/>
    <property type="project" value="TreeGrafter"/>
</dbReference>
<comment type="caution">
    <text evidence="3">The sequence shown here is derived from an EMBL/GenBank/DDBJ whole genome shotgun (WGS) entry which is preliminary data.</text>
</comment>
<dbReference type="GO" id="GO:0005886">
    <property type="term" value="C:plasma membrane"/>
    <property type="evidence" value="ECO:0007669"/>
    <property type="project" value="TreeGrafter"/>
</dbReference>
<gene>
    <name evidence="3" type="ORF">DFP98_109151</name>
</gene>
<feature type="transmembrane region" description="Helical" evidence="1">
    <location>
        <begin position="428"/>
        <end position="454"/>
    </location>
</feature>
<dbReference type="AlphaFoldDB" id="A0A3D9JUE8"/>
<accession>A0A3D9JUE8</accession>
<keyword evidence="1" id="KW-0812">Transmembrane</keyword>
<reference evidence="3 4" key="1">
    <citation type="submission" date="2018-07" db="EMBL/GenBank/DDBJ databases">
        <title>Genomic Encyclopedia of Type Strains, Phase III (KMG-III): the genomes of soil and plant-associated and newly described type strains.</title>
        <authorList>
            <person name="Whitman W."/>
        </authorList>
    </citation>
    <scope>NUCLEOTIDE SEQUENCE [LARGE SCALE GENOMIC DNA]</scope>
    <source>
        <strain evidence="3 4">CECT 7287</strain>
    </source>
</reference>
<organism evidence="3 4">
    <name type="scientific">Cohnella phaseoli</name>
    <dbReference type="NCBI Taxonomy" id="456490"/>
    <lineage>
        <taxon>Bacteria</taxon>
        <taxon>Bacillati</taxon>
        <taxon>Bacillota</taxon>
        <taxon>Bacilli</taxon>
        <taxon>Bacillales</taxon>
        <taxon>Paenibacillaceae</taxon>
        <taxon>Cohnella</taxon>
    </lineage>
</organism>
<dbReference type="InterPro" id="IPR027463">
    <property type="entry name" value="AcrB_DN_DC_subdom"/>
</dbReference>
<dbReference type="Proteomes" id="UP000256977">
    <property type="component" value="Unassembled WGS sequence"/>
</dbReference>
<evidence type="ECO:0000259" key="2">
    <source>
        <dbReference type="PROSITE" id="PS50156"/>
    </source>
</evidence>
<dbReference type="Gene3D" id="3.30.2090.10">
    <property type="entry name" value="Multidrug efflux transporter AcrB TolC docking domain, DN and DC subdomains"/>
    <property type="match status" value="2"/>
</dbReference>
<feature type="transmembrane region" description="Helical" evidence="1">
    <location>
        <begin position="854"/>
        <end position="873"/>
    </location>
</feature>
<dbReference type="EMBL" id="QRDZ01000009">
    <property type="protein sequence ID" value="RED77540.1"/>
    <property type="molecule type" value="Genomic_DNA"/>
</dbReference>
<proteinExistence type="predicted"/>
<dbReference type="PROSITE" id="PS50156">
    <property type="entry name" value="SSD"/>
    <property type="match status" value="1"/>
</dbReference>
<name>A0A3D9JUE8_9BACL</name>
<feature type="transmembrane region" description="Helical" evidence="1">
    <location>
        <begin position="12"/>
        <end position="30"/>
    </location>
</feature>
<dbReference type="Gene3D" id="3.30.70.1320">
    <property type="entry name" value="Multidrug efflux transporter AcrB pore domain like"/>
    <property type="match status" value="1"/>
</dbReference>
<dbReference type="SUPFAM" id="SSF82693">
    <property type="entry name" value="Multidrug efflux transporter AcrB pore domain, PN1, PN2, PC1 and PC2 subdomains"/>
    <property type="match status" value="2"/>
</dbReference>
<dbReference type="SUPFAM" id="SSF82714">
    <property type="entry name" value="Multidrug efflux transporter AcrB TolC docking domain, DN and DC subdomains"/>
    <property type="match status" value="2"/>
</dbReference>
<dbReference type="Gene3D" id="1.20.1640.10">
    <property type="entry name" value="Multidrug efflux transporter AcrB transmembrane domain"/>
    <property type="match status" value="2"/>
</dbReference>
<keyword evidence="4" id="KW-1185">Reference proteome</keyword>
<protein>
    <submittedName>
        <fullName evidence="3">Multidrug efflux pump subunit AcrB</fullName>
    </submittedName>
</protein>